<proteinExistence type="predicted"/>
<evidence type="ECO:0000313" key="2">
    <source>
        <dbReference type="EMBL" id="SMD35188.1"/>
    </source>
</evidence>
<dbReference type="Proteomes" id="UP000192472">
    <property type="component" value="Unassembled WGS sequence"/>
</dbReference>
<dbReference type="AlphaFoldDB" id="A0A1W2GFR0"/>
<evidence type="ECO:0000313" key="3">
    <source>
        <dbReference type="Proteomes" id="UP000192472"/>
    </source>
</evidence>
<gene>
    <name evidence="2" type="ORF">SAMN04488029_2388</name>
</gene>
<dbReference type="Gene3D" id="3.30.1920.20">
    <property type="match status" value="1"/>
</dbReference>
<evidence type="ECO:0008006" key="4">
    <source>
        <dbReference type="Google" id="ProtNLM"/>
    </source>
</evidence>
<protein>
    <recommendedName>
        <fullName evidence="4">Ig-like domain (Group 3)</fullName>
    </recommendedName>
</protein>
<feature type="chain" id="PRO_5012687112" description="Ig-like domain (Group 3)" evidence="1">
    <location>
        <begin position="18"/>
        <end position="577"/>
    </location>
</feature>
<dbReference type="STRING" id="692418.SAMN04488029_2388"/>
<feature type="signal peptide" evidence="1">
    <location>
        <begin position="1"/>
        <end position="17"/>
    </location>
</feature>
<dbReference type="EMBL" id="FWYF01000002">
    <property type="protein sequence ID" value="SMD35188.1"/>
    <property type="molecule type" value="Genomic_DNA"/>
</dbReference>
<keyword evidence="3" id="KW-1185">Reference proteome</keyword>
<sequence>MRKALLMLILCPLAALSQQKPVLQEQYYINEDGKLYWHGKNPVYLFISESPDGKNLHRLKSEIHEDYTNPMYLDTEGVNYIRSNWAADSTLKQIQPRFELLFEVYRDSEAPRTTVSFEESPRYKNAEGEQYYGQGLKFKSKAIDNQSGVQKTFYSVDNNNFLAFTQDQDLNQDKAYDIKIYSADNTGNVEPIQMYQFRVDLTSPVSEYTVHNDRSGMIFSPRTYIKLQSVDASSGLNRVGYKIDDGPEKIFGDQINLSGLADGAHTIKYYGYDNVKNKEVDKVIEFYLDKTVPAVEATIVGDQYQNRGRVFVSTRTKVKLTAEDNKAGVKTIKYSIDGADHETYYEPFILDKTGGNHVITYYAIDKVNNRFDGKLEESNLSRSSLDIDMEAPEIKYEFTGSQYHSRDTAFVTSNSEIALAAIDGESGVKDLGYKINGGTGQQYTGPIKLEEEGFYTIDFYGTDQVNNRNTKSFFFVVDNTGPKVEHILSMEAVGKIILDEKDGQPIGVYSKGVKLFLGATDHVVDTDKVFYSLNGAPEVEYTRPVKIDTRGLVTYKVRATDKLGNSTTSDEVEIFVK</sequence>
<reference evidence="2 3" key="1">
    <citation type="submission" date="2017-04" db="EMBL/GenBank/DDBJ databases">
        <authorList>
            <person name="Afonso C.L."/>
            <person name="Miller P.J."/>
            <person name="Scott M.A."/>
            <person name="Spackman E."/>
            <person name="Goraichik I."/>
            <person name="Dimitrov K.M."/>
            <person name="Suarez D.L."/>
            <person name="Swayne D.E."/>
        </authorList>
    </citation>
    <scope>NUCLEOTIDE SEQUENCE [LARGE SCALE GENOMIC DNA]</scope>
    <source>
        <strain evidence="2 3">DSM 26133</strain>
    </source>
</reference>
<dbReference type="InterPro" id="IPR058094">
    <property type="entry name" value="Ig-like_OmpL47-like"/>
</dbReference>
<dbReference type="NCBIfam" id="NF047446">
    <property type="entry name" value="barrel_OmpL47"/>
    <property type="match status" value="4"/>
</dbReference>
<accession>A0A1W2GFR0</accession>
<dbReference type="OrthoDB" id="1111884at2"/>
<evidence type="ECO:0000256" key="1">
    <source>
        <dbReference type="SAM" id="SignalP"/>
    </source>
</evidence>
<name>A0A1W2GFR0_REIFA</name>
<keyword evidence="1" id="KW-0732">Signal</keyword>
<organism evidence="2 3">
    <name type="scientific">Reichenbachiella faecimaris</name>
    <dbReference type="NCBI Taxonomy" id="692418"/>
    <lineage>
        <taxon>Bacteria</taxon>
        <taxon>Pseudomonadati</taxon>
        <taxon>Bacteroidota</taxon>
        <taxon>Cytophagia</taxon>
        <taxon>Cytophagales</taxon>
        <taxon>Reichenbachiellaceae</taxon>
        <taxon>Reichenbachiella</taxon>
    </lineage>
</organism>
<dbReference type="RefSeq" id="WP_139793853.1">
    <property type="nucleotide sequence ID" value="NZ_FWYF01000002.1"/>
</dbReference>